<evidence type="ECO:0000313" key="2">
    <source>
        <dbReference type="Proteomes" id="UP000199470"/>
    </source>
</evidence>
<dbReference type="Proteomes" id="UP000199470">
    <property type="component" value="Unassembled WGS sequence"/>
</dbReference>
<sequence>MTREEAIAAAGAVLARARVERDALPPREAAELAYYPGGPSLDQIEQEIRAMRRLPAAA</sequence>
<dbReference type="AlphaFoldDB" id="A0A1I4UIG6"/>
<protein>
    <submittedName>
        <fullName evidence="1">Uncharacterized protein</fullName>
    </submittedName>
</protein>
<organism evidence="1 2">
    <name type="scientific">Rugamonas rubra</name>
    <dbReference type="NCBI Taxonomy" id="758825"/>
    <lineage>
        <taxon>Bacteria</taxon>
        <taxon>Pseudomonadati</taxon>
        <taxon>Pseudomonadota</taxon>
        <taxon>Betaproteobacteria</taxon>
        <taxon>Burkholderiales</taxon>
        <taxon>Oxalobacteraceae</taxon>
        <taxon>Telluria group</taxon>
        <taxon>Rugamonas</taxon>
    </lineage>
</organism>
<accession>A0A1I4UIG6</accession>
<name>A0A1I4UIG6_9BURK</name>
<dbReference type="RefSeq" id="WP_170210280.1">
    <property type="nucleotide sequence ID" value="NZ_FOTW01000043.1"/>
</dbReference>
<keyword evidence="2" id="KW-1185">Reference proteome</keyword>
<dbReference type="STRING" id="758825.SAMN02982985_05670"/>
<reference evidence="1 2" key="1">
    <citation type="submission" date="2016-10" db="EMBL/GenBank/DDBJ databases">
        <authorList>
            <person name="de Groot N.N."/>
        </authorList>
    </citation>
    <scope>NUCLEOTIDE SEQUENCE [LARGE SCALE GENOMIC DNA]</scope>
    <source>
        <strain evidence="1 2">ATCC 43154</strain>
    </source>
</reference>
<evidence type="ECO:0000313" key="1">
    <source>
        <dbReference type="EMBL" id="SFM88784.1"/>
    </source>
</evidence>
<gene>
    <name evidence="1" type="ORF">SAMN02982985_05670</name>
</gene>
<dbReference type="EMBL" id="FOTW01000043">
    <property type="protein sequence ID" value="SFM88784.1"/>
    <property type="molecule type" value="Genomic_DNA"/>
</dbReference>
<proteinExistence type="predicted"/>